<dbReference type="InterPro" id="IPR035985">
    <property type="entry name" value="Ubiquitin-activating_enz"/>
</dbReference>
<organism evidence="5">
    <name type="scientific">marine metagenome</name>
    <dbReference type="NCBI Taxonomy" id="408172"/>
    <lineage>
        <taxon>unclassified sequences</taxon>
        <taxon>metagenomes</taxon>
        <taxon>ecological metagenomes</taxon>
    </lineage>
</organism>
<keyword evidence="3" id="KW-0067">ATP-binding</keyword>
<dbReference type="EMBL" id="UINC01154701">
    <property type="protein sequence ID" value="SVD50129.1"/>
    <property type="molecule type" value="Genomic_DNA"/>
</dbReference>
<dbReference type="GO" id="GO:0005829">
    <property type="term" value="C:cytosol"/>
    <property type="evidence" value="ECO:0007669"/>
    <property type="project" value="TreeGrafter"/>
</dbReference>
<dbReference type="Gene3D" id="3.40.250.10">
    <property type="entry name" value="Rhodanese-like domain"/>
    <property type="match status" value="1"/>
</dbReference>
<dbReference type="Pfam" id="PF00899">
    <property type="entry name" value="ThiF"/>
    <property type="match status" value="1"/>
</dbReference>
<dbReference type="InterPro" id="IPR036873">
    <property type="entry name" value="Rhodanese-like_dom_sf"/>
</dbReference>
<name>A0A382VUD2_9ZZZZ</name>
<dbReference type="GO" id="GO:0005524">
    <property type="term" value="F:ATP binding"/>
    <property type="evidence" value="ECO:0007669"/>
    <property type="project" value="UniProtKB-KW"/>
</dbReference>
<dbReference type="GO" id="GO:0004792">
    <property type="term" value="F:thiosulfate-cyanide sulfurtransferase activity"/>
    <property type="evidence" value="ECO:0007669"/>
    <property type="project" value="TreeGrafter"/>
</dbReference>
<accession>A0A382VUD2</accession>
<gene>
    <name evidence="5" type="ORF">METZ01_LOCUS402983</name>
</gene>
<keyword evidence="2" id="KW-0547">Nucleotide-binding</keyword>
<dbReference type="PANTHER" id="PTHR10953:SF102">
    <property type="entry name" value="ADENYLYLTRANSFERASE AND SULFURTRANSFERASE MOCS3"/>
    <property type="match status" value="1"/>
</dbReference>
<dbReference type="Gene3D" id="3.40.50.720">
    <property type="entry name" value="NAD(P)-binding Rossmann-like Domain"/>
    <property type="match status" value="1"/>
</dbReference>
<feature type="domain" description="Rhodanese" evidence="4">
    <location>
        <begin position="248"/>
        <end position="282"/>
    </location>
</feature>
<evidence type="ECO:0000256" key="1">
    <source>
        <dbReference type="ARBA" id="ARBA00022679"/>
    </source>
</evidence>
<dbReference type="InterPro" id="IPR000594">
    <property type="entry name" value="ThiF_NAD_FAD-bd"/>
</dbReference>
<dbReference type="InterPro" id="IPR045886">
    <property type="entry name" value="ThiF/MoeB/HesA"/>
</dbReference>
<dbReference type="InterPro" id="IPR001763">
    <property type="entry name" value="Rhodanese-like_dom"/>
</dbReference>
<dbReference type="PROSITE" id="PS50206">
    <property type="entry name" value="RHODANESE_3"/>
    <property type="match status" value="1"/>
</dbReference>
<evidence type="ECO:0000313" key="5">
    <source>
        <dbReference type="EMBL" id="SVD50129.1"/>
    </source>
</evidence>
<evidence type="ECO:0000256" key="2">
    <source>
        <dbReference type="ARBA" id="ARBA00022741"/>
    </source>
</evidence>
<dbReference type="FunFam" id="3.40.50.720:FF:000033">
    <property type="entry name" value="Adenylyltransferase and sulfurtransferase MOCS3"/>
    <property type="match status" value="1"/>
</dbReference>
<dbReference type="CDD" id="cd00757">
    <property type="entry name" value="ThiF_MoeB_HesA_family"/>
    <property type="match status" value="1"/>
</dbReference>
<keyword evidence="1" id="KW-0808">Transferase</keyword>
<evidence type="ECO:0000256" key="3">
    <source>
        <dbReference type="ARBA" id="ARBA00022840"/>
    </source>
</evidence>
<feature type="non-terminal residue" evidence="5">
    <location>
        <position position="1"/>
    </location>
</feature>
<dbReference type="GO" id="GO:0008641">
    <property type="term" value="F:ubiquitin-like modifier activating enzyme activity"/>
    <property type="evidence" value="ECO:0007669"/>
    <property type="project" value="InterPro"/>
</dbReference>
<protein>
    <recommendedName>
        <fullName evidence="4">Rhodanese domain-containing protein</fullName>
    </recommendedName>
</protein>
<sequence>LGCPVSLYLAAAGVGTIGMVDYDVVDESNLQRQVLFGVDQQGKSKLLSAKERLENLNPYTNFILHEVALTSENALDIIKDYDMVVDGTDNFRTRYLVNDACVLLNIPNIYGSIYRFDGQVSIFNFEDGPCYRCLYPSPPPPGLVPSCAEGGVLGVLPGIIGTLQANETLKIILNIGDLMVGRFLLFDALSMEFSELKIQKNENCVVCGSNPTVTELIDYKQFCGIDSVTYKIKYEEMNVIELEKHLQNESSPTIIDVREEFELEISKLDEAIHIPMNDLPKR</sequence>
<feature type="non-terminal residue" evidence="5">
    <location>
        <position position="282"/>
    </location>
</feature>
<dbReference type="PANTHER" id="PTHR10953">
    <property type="entry name" value="UBIQUITIN-ACTIVATING ENZYME E1"/>
    <property type="match status" value="1"/>
</dbReference>
<proteinExistence type="predicted"/>
<dbReference type="GO" id="GO:0008146">
    <property type="term" value="F:sulfotransferase activity"/>
    <property type="evidence" value="ECO:0007669"/>
    <property type="project" value="TreeGrafter"/>
</dbReference>
<evidence type="ECO:0000259" key="4">
    <source>
        <dbReference type="PROSITE" id="PS50206"/>
    </source>
</evidence>
<dbReference type="SUPFAM" id="SSF69572">
    <property type="entry name" value="Activating enzymes of the ubiquitin-like proteins"/>
    <property type="match status" value="1"/>
</dbReference>
<reference evidence="5" key="1">
    <citation type="submission" date="2018-05" db="EMBL/GenBank/DDBJ databases">
        <authorList>
            <person name="Lanie J.A."/>
            <person name="Ng W.-L."/>
            <person name="Kazmierczak K.M."/>
            <person name="Andrzejewski T.M."/>
            <person name="Davidsen T.M."/>
            <person name="Wayne K.J."/>
            <person name="Tettelin H."/>
            <person name="Glass J.I."/>
            <person name="Rusch D."/>
            <person name="Podicherti R."/>
            <person name="Tsui H.-C.T."/>
            <person name="Winkler M.E."/>
        </authorList>
    </citation>
    <scope>NUCLEOTIDE SEQUENCE</scope>
</reference>
<dbReference type="GO" id="GO:0016779">
    <property type="term" value="F:nucleotidyltransferase activity"/>
    <property type="evidence" value="ECO:0007669"/>
    <property type="project" value="TreeGrafter"/>
</dbReference>
<dbReference type="AlphaFoldDB" id="A0A382VUD2"/>